<gene>
    <name evidence="2" type="ORF">FF36_01241</name>
</gene>
<protein>
    <submittedName>
        <fullName evidence="2">Uncharacterized protein</fullName>
    </submittedName>
</protein>
<dbReference type="AlphaFoldDB" id="A0A0D8BKJ2"/>
<dbReference type="Proteomes" id="UP000032545">
    <property type="component" value="Unassembled WGS sequence"/>
</dbReference>
<reference evidence="3" key="1">
    <citation type="submission" date="2015-02" db="EMBL/GenBank/DDBJ databases">
        <title>Draft Genome of Frankia sp. CpI1-S.</title>
        <authorList>
            <person name="Oshone R.T."/>
            <person name="Ngom M."/>
            <person name="Ghodhbane-Gtari F."/>
            <person name="Gtari M."/>
            <person name="Morris K."/>
            <person name="Thomas K."/>
            <person name="Sen A."/>
            <person name="Tisa L.S."/>
        </authorList>
    </citation>
    <scope>NUCLEOTIDE SEQUENCE [LARGE SCALE GENOMIC DNA]</scope>
    <source>
        <strain evidence="3">CpI1-S</strain>
    </source>
</reference>
<dbReference type="EMBL" id="JYFN01000006">
    <property type="protein sequence ID" value="KJE24509.1"/>
    <property type="molecule type" value="Genomic_DNA"/>
</dbReference>
<reference evidence="2 3" key="2">
    <citation type="journal article" date="2016" name="Genome Announc.">
        <title>Permanent Draft Genome Sequences for Two Variants of Frankia sp. Strain CpI1, the First Frankia Strain Isolated from Root Nodules of Comptonia peregrina.</title>
        <authorList>
            <person name="Oshone R."/>
            <person name="Hurst S.G.IV."/>
            <person name="Abebe-Akele F."/>
            <person name="Simpson S."/>
            <person name="Morris K."/>
            <person name="Thomas W.K."/>
            <person name="Tisa L.S."/>
        </authorList>
    </citation>
    <scope>NUCLEOTIDE SEQUENCE [LARGE SCALE GENOMIC DNA]</scope>
    <source>
        <strain evidence="3">CpI1-S</strain>
    </source>
</reference>
<accession>A0A0D8BKJ2</accession>
<evidence type="ECO:0000313" key="3">
    <source>
        <dbReference type="Proteomes" id="UP000032545"/>
    </source>
</evidence>
<proteinExistence type="predicted"/>
<sequence>MNHAEWVTCGEAISTVPRRAGWAQWSAYPGSSWAAYLCEKNYGNLVVTYDLVIRVPAAPGQARSGVATLGGPGLGGGCPGGALGASDAAARPPRVGRSGRNLLLISVAGQRTRGGPLDERQWSPSRVTQLGDRGCPHDTGHHRDDRWGGSAGCPFCAGRSVPTVGGRWGSARPPEWLPLRAGAGPSGPPAKPAESRKATRMAGPAPGVPGSVRAVPGGTPGATIAGCDPPGREGCGRAGLGSGWWLGPAEGPTGRAEILARLGHPGRHAAFGELSVGARVVGLLRPDLAVHLEYPVIVLEDVVHDGTGE</sequence>
<name>A0A0D8BKJ2_9ACTN</name>
<feature type="region of interest" description="Disordered" evidence="1">
    <location>
        <begin position="180"/>
        <end position="230"/>
    </location>
</feature>
<organism evidence="2 3">
    <name type="scientific">Frankia torreyi</name>
    <dbReference type="NCBI Taxonomy" id="1856"/>
    <lineage>
        <taxon>Bacteria</taxon>
        <taxon>Bacillati</taxon>
        <taxon>Actinomycetota</taxon>
        <taxon>Actinomycetes</taxon>
        <taxon>Frankiales</taxon>
        <taxon>Frankiaceae</taxon>
        <taxon>Frankia</taxon>
    </lineage>
</organism>
<evidence type="ECO:0000256" key="1">
    <source>
        <dbReference type="SAM" id="MobiDB-lite"/>
    </source>
</evidence>
<evidence type="ECO:0000313" key="2">
    <source>
        <dbReference type="EMBL" id="KJE24509.1"/>
    </source>
</evidence>
<feature type="region of interest" description="Disordered" evidence="1">
    <location>
        <begin position="113"/>
        <end position="135"/>
    </location>
</feature>
<comment type="caution">
    <text evidence="2">The sequence shown here is derived from an EMBL/GenBank/DDBJ whole genome shotgun (WGS) entry which is preliminary data.</text>
</comment>
<keyword evidence="3" id="KW-1185">Reference proteome</keyword>